<dbReference type="OrthoDB" id="4850044at2"/>
<evidence type="ECO:0000313" key="4">
    <source>
        <dbReference type="Proteomes" id="UP000425916"/>
    </source>
</evidence>
<reference evidence="3 4" key="1">
    <citation type="submission" date="2019-11" db="EMBL/GenBank/DDBJ databases">
        <title>Genome sequence of Moorella glycerini DSM11254.</title>
        <authorList>
            <person name="Poehlein A."/>
            <person name="Boeer T."/>
            <person name="Daniel R."/>
        </authorList>
    </citation>
    <scope>NUCLEOTIDE SEQUENCE [LARGE SCALE GENOMIC DNA]</scope>
    <source>
        <strain evidence="3 4">DSM 11254</strain>
    </source>
</reference>
<evidence type="ECO:0000259" key="2">
    <source>
        <dbReference type="Pfam" id="PF01321"/>
    </source>
</evidence>
<keyword evidence="4" id="KW-1185">Reference proteome</keyword>
<dbReference type="InterPro" id="IPR000994">
    <property type="entry name" value="Pept_M24"/>
</dbReference>
<dbReference type="InterPro" id="IPR050659">
    <property type="entry name" value="Peptidase_M24B"/>
</dbReference>
<dbReference type="SUPFAM" id="SSF55920">
    <property type="entry name" value="Creatinase/aminopeptidase"/>
    <property type="match status" value="1"/>
</dbReference>
<dbReference type="PANTHER" id="PTHR46112">
    <property type="entry name" value="AMINOPEPTIDASE"/>
    <property type="match status" value="1"/>
</dbReference>
<dbReference type="AlphaFoldDB" id="A0A6I5ZMF9"/>
<dbReference type="Pfam" id="PF01321">
    <property type="entry name" value="Creatinase_N"/>
    <property type="match status" value="1"/>
</dbReference>
<feature type="domain" description="Peptidase M24" evidence="1">
    <location>
        <begin position="142"/>
        <end position="334"/>
    </location>
</feature>
<gene>
    <name evidence="3" type="ORF">MGLY_03720</name>
</gene>
<dbReference type="RefSeq" id="WP_156276112.1">
    <property type="nucleotide sequence ID" value="NZ_CP046244.1"/>
</dbReference>
<dbReference type="Proteomes" id="UP000425916">
    <property type="component" value="Chromosome"/>
</dbReference>
<dbReference type="CDD" id="cd01066">
    <property type="entry name" value="APP_MetAP"/>
    <property type="match status" value="1"/>
</dbReference>
<dbReference type="InterPro" id="IPR029149">
    <property type="entry name" value="Creatin/AminoP/Spt16_N"/>
</dbReference>
<evidence type="ECO:0000313" key="3">
    <source>
        <dbReference type="EMBL" id="QGP91048.1"/>
    </source>
</evidence>
<organism evidence="3 4">
    <name type="scientific">Neomoorella glycerini</name>
    <dbReference type="NCBI Taxonomy" id="55779"/>
    <lineage>
        <taxon>Bacteria</taxon>
        <taxon>Bacillati</taxon>
        <taxon>Bacillota</taxon>
        <taxon>Clostridia</taxon>
        <taxon>Neomoorellales</taxon>
        <taxon>Neomoorellaceae</taxon>
        <taxon>Neomoorella</taxon>
    </lineage>
</organism>
<dbReference type="Pfam" id="PF00557">
    <property type="entry name" value="Peptidase_M24"/>
    <property type="match status" value="1"/>
</dbReference>
<accession>A0A6I5ZMF9</accession>
<dbReference type="PANTHER" id="PTHR46112:SF2">
    <property type="entry name" value="XAA-PRO AMINOPEPTIDASE P-RELATED"/>
    <property type="match status" value="1"/>
</dbReference>
<dbReference type="InterPro" id="IPR036005">
    <property type="entry name" value="Creatinase/aminopeptidase-like"/>
</dbReference>
<dbReference type="InterPro" id="IPR000587">
    <property type="entry name" value="Creatinase_N"/>
</dbReference>
<evidence type="ECO:0000259" key="1">
    <source>
        <dbReference type="Pfam" id="PF00557"/>
    </source>
</evidence>
<dbReference type="Gene3D" id="3.90.230.10">
    <property type="entry name" value="Creatinase/methionine aminopeptidase superfamily"/>
    <property type="match status" value="1"/>
</dbReference>
<name>A0A6I5ZMF9_9FIRM</name>
<proteinExistence type="predicted"/>
<feature type="domain" description="Creatinase N-terminal" evidence="2">
    <location>
        <begin position="14"/>
        <end position="114"/>
    </location>
</feature>
<dbReference type="SUPFAM" id="SSF53092">
    <property type="entry name" value="Creatinase/prolidase N-terminal domain"/>
    <property type="match status" value="1"/>
</dbReference>
<dbReference type="EMBL" id="CP046244">
    <property type="protein sequence ID" value="QGP91048.1"/>
    <property type="molecule type" value="Genomic_DNA"/>
</dbReference>
<sequence length="369" mass="40900">MSAVRQKEVTQKEKRISDLITKMGLDGVCLSRAINFAWFTGGGNNRVVTGSETGAAALVILGDRKYIVAPKNEIERFLEEQVPDLGFEPWTYEWYESREKAIADLVGSRKIGTDIPMGGWPVLGADLNRLRYSLTGEEIARAREIGAICSRELAATCVNISPGMTEWEVQAELSYRLIKYGVRPAVLLVGTDERAFKHRHPVPTDKRLDKYAIIGLVGEKDGLHLALTRSVYFGRLPEHLRRLYDVALKVEAAFLQASKVGAGSQFIFDQGREAYAAAGFPDEWQRHHQGGAIGYAPREYRAGEGGGETIQPNQMLAWNPTVQGTKCEDTVLVQDGGGLEFLTSVPGWWPVATLELGRQEVSRPLILER</sequence>
<protein>
    <submittedName>
        <fullName evidence="3">Metallopeptidase family M24</fullName>
    </submittedName>
</protein>
<dbReference type="Gene3D" id="3.40.350.10">
    <property type="entry name" value="Creatinase/prolidase N-terminal domain"/>
    <property type="match status" value="1"/>
</dbReference>